<proteinExistence type="predicted"/>
<sequence length="74" mass="8244">MEGLGEDGGEGMEMSDRVTQLIKGDPPGLIIQIDPEFMAGRLVEKWNTYTFMHLIILIMVTPLQTPGIFIIPNI</sequence>
<evidence type="ECO:0000256" key="1">
    <source>
        <dbReference type="SAM" id="Phobius"/>
    </source>
</evidence>
<evidence type="ECO:0000313" key="3">
    <source>
        <dbReference type="Proteomes" id="UP001162483"/>
    </source>
</evidence>
<gene>
    <name evidence="2" type="ORF">SPARVUS_LOCUS4635791</name>
</gene>
<keyword evidence="1" id="KW-0472">Membrane</keyword>
<comment type="caution">
    <text evidence="2">The sequence shown here is derived from an EMBL/GenBank/DDBJ whole genome shotgun (WGS) entry which is preliminary data.</text>
</comment>
<accession>A0ABN9CBN4</accession>
<reference evidence="2" key="1">
    <citation type="submission" date="2023-05" db="EMBL/GenBank/DDBJ databases">
        <authorList>
            <person name="Stuckert A."/>
        </authorList>
    </citation>
    <scope>NUCLEOTIDE SEQUENCE</scope>
</reference>
<organism evidence="2 3">
    <name type="scientific">Staurois parvus</name>
    <dbReference type="NCBI Taxonomy" id="386267"/>
    <lineage>
        <taxon>Eukaryota</taxon>
        <taxon>Metazoa</taxon>
        <taxon>Chordata</taxon>
        <taxon>Craniata</taxon>
        <taxon>Vertebrata</taxon>
        <taxon>Euteleostomi</taxon>
        <taxon>Amphibia</taxon>
        <taxon>Batrachia</taxon>
        <taxon>Anura</taxon>
        <taxon>Neobatrachia</taxon>
        <taxon>Ranoidea</taxon>
        <taxon>Ranidae</taxon>
        <taxon>Staurois</taxon>
    </lineage>
</organism>
<protein>
    <submittedName>
        <fullName evidence="2">Uncharacterized protein</fullName>
    </submittedName>
</protein>
<feature type="transmembrane region" description="Helical" evidence="1">
    <location>
        <begin position="51"/>
        <end position="71"/>
    </location>
</feature>
<name>A0ABN9CBN4_9NEOB</name>
<keyword evidence="1" id="KW-0812">Transmembrane</keyword>
<keyword evidence="1" id="KW-1133">Transmembrane helix</keyword>
<dbReference type="Proteomes" id="UP001162483">
    <property type="component" value="Unassembled WGS sequence"/>
</dbReference>
<dbReference type="EMBL" id="CATNWA010008894">
    <property type="protein sequence ID" value="CAI9557085.1"/>
    <property type="molecule type" value="Genomic_DNA"/>
</dbReference>
<keyword evidence="3" id="KW-1185">Reference proteome</keyword>
<evidence type="ECO:0000313" key="2">
    <source>
        <dbReference type="EMBL" id="CAI9557085.1"/>
    </source>
</evidence>